<name>A0A9K3K8C7_9STRA</name>
<protein>
    <submittedName>
        <fullName evidence="1">Uncharacterized protein</fullName>
    </submittedName>
</protein>
<organism evidence="1 2">
    <name type="scientific">Nitzschia inconspicua</name>
    <dbReference type="NCBI Taxonomy" id="303405"/>
    <lineage>
        <taxon>Eukaryota</taxon>
        <taxon>Sar</taxon>
        <taxon>Stramenopiles</taxon>
        <taxon>Ochrophyta</taxon>
        <taxon>Bacillariophyta</taxon>
        <taxon>Bacillariophyceae</taxon>
        <taxon>Bacillariophycidae</taxon>
        <taxon>Bacillariales</taxon>
        <taxon>Bacillariaceae</taxon>
        <taxon>Nitzschia</taxon>
    </lineage>
</organism>
<dbReference type="EMBL" id="JAGRRH010000055">
    <property type="protein sequence ID" value="KAG7338475.1"/>
    <property type="molecule type" value="Genomic_DNA"/>
</dbReference>
<sequence length="91" mass="10999">MQRSVVVEHHRKVLKVSSEKGIPVTTIHRKKFSWKNYPEWEAFLIANREEYLRHSALNYTVQQKQYNNRLTERLWTLLLNTDTTLMRRSSP</sequence>
<dbReference type="AlphaFoldDB" id="A0A9K3K8C7"/>
<dbReference type="Proteomes" id="UP000693970">
    <property type="component" value="Unassembled WGS sequence"/>
</dbReference>
<gene>
    <name evidence="1" type="ORF">IV203_011105</name>
</gene>
<reference evidence="1" key="1">
    <citation type="journal article" date="2021" name="Sci. Rep.">
        <title>Diploid genomic architecture of Nitzschia inconspicua, an elite biomass production diatom.</title>
        <authorList>
            <person name="Oliver A."/>
            <person name="Podell S."/>
            <person name="Pinowska A."/>
            <person name="Traller J.C."/>
            <person name="Smith S.R."/>
            <person name="McClure R."/>
            <person name="Beliaev A."/>
            <person name="Bohutskyi P."/>
            <person name="Hill E.A."/>
            <person name="Rabines A."/>
            <person name="Zheng H."/>
            <person name="Allen L.Z."/>
            <person name="Kuo A."/>
            <person name="Grigoriev I.V."/>
            <person name="Allen A.E."/>
            <person name="Hazlebeck D."/>
            <person name="Allen E.E."/>
        </authorList>
    </citation>
    <scope>NUCLEOTIDE SEQUENCE</scope>
    <source>
        <strain evidence="1">Hildebrandi</strain>
    </source>
</reference>
<comment type="caution">
    <text evidence="1">The sequence shown here is derived from an EMBL/GenBank/DDBJ whole genome shotgun (WGS) entry which is preliminary data.</text>
</comment>
<evidence type="ECO:0000313" key="1">
    <source>
        <dbReference type="EMBL" id="KAG7338475.1"/>
    </source>
</evidence>
<evidence type="ECO:0000313" key="2">
    <source>
        <dbReference type="Proteomes" id="UP000693970"/>
    </source>
</evidence>
<accession>A0A9K3K8C7</accession>
<feature type="non-terminal residue" evidence="1">
    <location>
        <position position="1"/>
    </location>
</feature>
<proteinExistence type="predicted"/>
<keyword evidence="2" id="KW-1185">Reference proteome</keyword>
<reference evidence="1" key="2">
    <citation type="submission" date="2021-04" db="EMBL/GenBank/DDBJ databases">
        <authorList>
            <person name="Podell S."/>
        </authorList>
    </citation>
    <scope>NUCLEOTIDE SEQUENCE</scope>
    <source>
        <strain evidence="1">Hildebrandi</strain>
    </source>
</reference>